<dbReference type="NCBIfam" id="TIGR00675">
    <property type="entry name" value="dcm"/>
    <property type="match status" value="1"/>
</dbReference>
<dbReference type="InterPro" id="IPR018117">
    <property type="entry name" value="C5_DNA_meth_AS"/>
</dbReference>
<evidence type="ECO:0000256" key="7">
    <source>
        <dbReference type="RuleBase" id="RU000417"/>
    </source>
</evidence>
<keyword evidence="9" id="KW-1185">Reference proteome</keyword>
<dbReference type="Proteomes" id="UP001211711">
    <property type="component" value="Unassembled WGS sequence"/>
</dbReference>
<feature type="active site" evidence="5">
    <location>
        <position position="240"/>
    </location>
</feature>
<comment type="similarity">
    <text evidence="5 6">Belongs to the class I-like SAM-binding methyltransferase superfamily. C5-methyltransferase family.</text>
</comment>
<dbReference type="InterPro" id="IPR050390">
    <property type="entry name" value="C5-Methyltransferase"/>
</dbReference>
<organism evidence="8 9">
    <name type="scientific">Sphaerospermopsis kisseleviana CS-549</name>
    <dbReference type="NCBI Taxonomy" id="3021783"/>
    <lineage>
        <taxon>Bacteria</taxon>
        <taxon>Bacillati</taxon>
        <taxon>Cyanobacteriota</taxon>
        <taxon>Cyanophyceae</taxon>
        <taxon>Nostocales</taxon>
        <taxon>Aphanizomenonaceae</taxon>
        <taxon>Sphaerospermopsis</taxon>
        <taxon>Sphaerospermopsis kisseleviana</taxon>
    </lineage>
</organism>
<dbReference type="InterPro" id="IPR001525">
    <property type="entry name" value="C5_MeTfrase"/>
</dbReference>
<name>A0ABT4ZU28_9CYAN</name>
<dbReference type="GO" id="GO:0003886">
    <property type="term" value="F:DNA (cytosine-5-)-methyltransferase activity"/>
    <property type="evidence" value="ECO:0007669"/>
    <property type="project" value="UniProtKB-EC"/>
</dbReference>
<keyword evidence="3 5" id="KW-0949">S-adenosyl-L-methionine</keyword>
<reference evidence="8 9" key="1">
    <citation type="submission" date="2023-01" db="EMBL/GenBank/DDBJ databases">
        <title>Genomes from the Australian National Cyanobacteria Reference Collection.</title>
        <authorList>
            <person name="Willis A."/>
            <person name="Lee E.M.F."/>
        </authorList>
    </citation>
    <scope>NUCLEOTIDE SEQUENCE [LARGE SCALE GENOMIC DNA]</scope>
    <source>
        <strain evidence="8 9">CS-549</strain>
    </source>
</reference>
<sequence length="375" mass="41566">MNGLSKSLDFNISLEVVYNHVARRVGVDVQKRINTLKIGQKMQDLPEELWHESFKFYVKNDPNRQGGPNLRMIRLDPEKPSLTVTGYIFNKFVHPYQNRFITVREAARLQGLPDDLKLQGTLTSCQLQVGNAVPVPLAKAVFEQLVKQANLLGFENSSLTGLSLFSGAGGMDIGADIARIKTKVAVDNWGDACATLNGYFGDRIQVLEEDISQITDPLSFWQNVSGEINKPDIIFGGPPCQAFSQAGKQRGLEDQRGSMIYEFLRFVEYLQPAFFVMENVSNLKGLGGGKLYQEICNNMIDLGYNVSSGVLLAADFGTPQLRKRLFFIGSRKHIGSIDLPLPTHSPGCQLLGLLPYVTVGEAFANLPDAEFSRCR</sequence>
<dbReference type="PROSITE" id="PS51679">
    <property type="entry name" value="SAM_MT_C5"/>
    <property type="match status" value="1"/>
</dbReference>
<evidence type="ECO:0000256" key="6">
    <source>
        <dbReference type="RuleBase" id="RU000416"/>
    </source>
</evidence>
<dbReference type="Gene3D" id="3.90.120.10">
    <property type="entry name" value="DNA Methylase, subunit A, domain 2"/>
    <property type="match status" value="1"/>
</dbReference>
<keyword evidence="1 5" id="KW-0489">Methyltransferase</keyword>
<gene>
    <name evidence="8" type="primary">dcm</name>
    <name evidence="8" type="ORF">PN497_14845</name>
</gene>
<dbReference type="PANTHER" id="PTHR10629:SF52">
    <property type="entry name" value="DNA (CYTOSINE-5)-METHYLTRANSFERASE 1"/>
    <property type="match status" value="1"/>
</dbReference>
<evidence type="ECO:0000256" key="3">
    <source>
        <dbReference type="ARBA" id="ARBA00022691"/>
    </source>
</evidence>
<dbReference type="RefSeq" id="WP_096570809.1">
    <property type="nucleotide sequence ID" value="NZ_JAQMTI010000178.1"/>
</dbReference>
<accession>A0ABT4ZU28</accession>
<evidence type="ECO:0000256" key="1">
    <source>
        <dbReference type="ARBA" id="ARBA00022603"/>
    </source>
</evidence>
<evidence type="ECO:0000313" key="9">
    <source>
        <dbReference type="Proteomes" id="UP001211711"/>
    </source>
</evidence>
<comment type="caution">
    <text evidence="8">The sequence shown here is derived from an EMBL/GenBank/DDBJ whole genome shotgun (WGS) entry which is preliminary data.</text>
</comment>
<dbReference type="PROSITE" id="PS00094">
    <property type="entry name" value="C5_MTASE_1"/>
    <property type="match status" value="1"/>
</dbReference>
<dbReference type="InterPro" id="IPR029063">
    <property type="entry name" value="SAM-dependent_MTases_sf"/>
</dbReference>
<evidence type="ECO:0000256" key="4">
    <source>
        <dbReference type="ARBA" id="ARBA00022747"/>
    </source>
</evidence>
<dbReference type="PRINTS" id="PR00105">
    <property type="entry name" value="C5METTRFRASE"/>
</dbReference>
<dbReference type="Gene3D" id="3.40.50.150">
    <property type="entry name" value="Vaccinia Virus protein VP39"/>
    <property type="match status" value="1"/>
</dbReference>
<dbReference type="PANTHER" id="PTHR10629">
    <property type="entry name" value="CYTOSINE-SPECIFIC METHYLTRANSFERASE"/>
    <property type="match status" value="1"/>
</dbReference>
<dbReference type="EMBL" id="JAQMTI010000178">
    <property type="protein sequence ID" value="MDB9442631.1"/>
    <property type="molecule type" value="Genomic_DNA"/>
</dbReference>
<evidence type="ECO:0000256" key="2">
    <source>
        <dbReference type="ARBA" id="ARBA00022679"/>
    </source>
</evidence>
<proteinExistence type="inferred from homology"/>
<evidence type="ECO:0000313" key="8">
    <source>
        <dbReference type="EMBL" id="MDB9442631.1"/>
    </source>
</evidence>
<dbReference type="EC" id="2.1.1.37" evidence="7"/>
<keyword evidence="4" id="KW-0680">Restriction system</keyword>
<evidence type="ECO:0000256" key="5">
    <source>
        <dbReference type="PROSITE-ProRule" id="PRU01016"/>
    </source>
</evidence>
<keyword evidence="2 5" id="KW-0808">Transferase</keyword>
<dbReference type="Pfam" id="PF00145">
    <property type="entry name" value="DNA_methylase"/>
    <property type="match status" value="2"/>
</dbReference>
<dbReference type="GO" id="GO:0032259">
    <property type="term" value="P:methylation"/>
    <property type="evidence" value="ECO:0007669"/>
    <property type="project" value="UniProtKB-KW"/>
</dbReference>
<comment type="catalytic activity">
    <reaction evidence="7">
        <text>a 2'-deoxycytidine in DNA + S-adenosyl-L-methionine = a 5-methyl-2'-deoxycytidine in DNA + S-adenosyl-L-homocysteine + H(+)</text>
        <dbReference type="Rhea" id="RHEA:13681"/>
        <dbReference type="Rhea" id="RHEA-COMP:11369"/>
        <dbReference type="Rhea" id="RHEA-COMP:11370"/>
        <dbReference type="ChEBI" id="CHEBI:15378"/>
        <dbReference type="ChEBI" id="CHEBI:57856"/>
        <dbReference type="ChEBI" id="CHEBI:59789"/>
        <dbReference type="ChEBI" id="CHEBI:85452"/>
        <dbReference type="ChEBI" id="CHEBI:85454"/>
        <dbReference type="EC" id="2.1.1.37"/>
    </reaction>
</comment>
<dbReference type="SUPFAM" id="SSF53335">
    <property type="entry name" value="S-adenosyl-L-methionine-dependent methyltransferases"/>
    <property type="match status" value="2"/>
</dbReference>
<protein>
    <recommendedName>
        <fullName evidence="7">Cytosine-specific methyltransferase</fullName>
        <ecNumber evidence="7">2.1.1.37</ecNumber>
    </recommendedName>
</protein>